<gene>
    <name evidence="2" type="ORF">PECUL_23A035531</name>
</gene>
<evidence type="ECO:0000313" key="3">
    <source>
        <dbReference type="Proteomes" id="UP001295444"/>
    </source>
</evidence>
<accession>A0AAD1RXL5</accession>
<feature type="region of interest" description="Disordered" evidence="1">
    <location>
        <begin position="1"/>
        <end position="28"/>
    </location>
</feature>
<keyword evidence="3" id="KW-1185">Reference proteome</keyword>
<dbReference type="Gene3D" id="3.30.70.1820">
    <property type="entry name" value="L1 transposable element, RRM domain"/>
    <property type="match status" value="1"/>
</dbReference>
<dbReference type="AlphaFoldDB" id="A0AAD1RXL5"/>
<sequence>MAPSSPSSTLSEEYPCTESGRPAPQTPDWYTLFTSLPKKEDFQSLLDEVKATLRTEISALGTSLTALETRVQALGSQGPNPHCPALQATEAHSRHIQDLRLHIEDLDNRSRRHNIRVRGCRESDTPEDARATLTPIFNRILGRPRDARIYMDRAQKALRPKPPSGAPPRDLICHIQDFQLKEEIMRKARTERTRRIEGQAMELYNDLSHLTLQARRALTTALQEAQIRYRWQFPFALSARQGTTEAVIRTPQDVLAFQEALNLPRTPILDWTACPLNECLTGRPTQRTIQQGPDRDAPRTHHRLIDPKE</sequence>
<dbReference type="InterPro" id="IPR004244">
    <property type="entry name" value="Transposase_22"/>
</dbReference>
<proteinExistence type="predicted"/>
<name>A0AAD1RXL5_PELCU</name>
<reference evidence="2" key="1">
    <citation type="submission" date="2022-03" db="EMBL/GenBank/DDBJ databases">
        <authorList>
            <person name="Alioto T."/>
            <person name="Alioto T."/>
            <person name="Gomez Garrido J."/>
        </authorList>
    </citation>
    <scope>NUCLEOTIDE SEQUENCE</scope>
</reference>
<evidence type="ECO:0000256" key="1">
    <source>
        <dbReference type="SAM" id="MobiDB-lite"/>
    </source>
</evidence>
<feature type="compositionally biased region" description="Polar residues" evidence="1">
    <location>
        <begin position="1"/>
        <end position="11"/>
    </location>
</feature>
<dbReference type="PANTHER" id="PTHR11505">
    <property type="entry name" value="L1 TRANSPOSABLE ELEMENT-RELATED"/>
    <property type="match status" value="1"/>
</dbReference>
<dbReference type="Proteomes" id="UP001295444">
    <property type="component" value="Chromosome 04"/>
</dbReference>
<organism evidence="2 3">
    <name type="scientific">Pelobates cultripes</name>
    <name type="common">Western spadefoot toad</name>
    <dbReference type="NCBI Taxonomy" id="61616"/>
    <lineage>
        <taxon>Eukaryota</taxon>
        <taxon>Metazoa</taxon>
        <taxon>Chordata</taxon>
        <taxon>Craniata</taxon>
        <taxon>Vertebrata</taxon>
        <taxon>Euteleostomi</taxon>
        <taxon>Amphibia</taxon>
        <taxon>Batrachia</taxon>
        <taxon>Anura</taxon>
        <taxon>Pelobatoidea</taxon>
        <taxon>Pelobatidae</taxon>
        <taxon>Pelobates</taxon>
    </lineage>
</organism>
<evidence type="ECO:0000313" key="2">
    <source>
        <dbReference type="EMBL" id="CAH2282734.1"/>
    </source>
</evidence>
<protein>
    <submittedName>
        <fullName evidence="2">Uncharacterized protein</fullName>
    </submittedName>
</protein>
<dbReference type="EMBL" id="OW240915">
    <property type="protein sequence ID" value="CAH2282734.1"/>
    <property type="molecule type" value="Genomic_DNA"/>
</dbReference>
<feature type="compositionally biased region" description="Basic and acidic residues" evidence="1">
    <location>
        <begin position="293"/>
        <end position="309"/>
    </location>
</feature>
<feature type="region of interest" description="Disordered" evidence="1">
    <location>
        <begin position="284"/>
        <end position="309"/>
    </location>
</feature>